<dbReference type="Gene3D" id="2.20.25.240">
    <property type="match status" value="1"/>
</dbReference>
<name>A0AAD9PWZ2_ACRCE</name>
<dbReference type="PANTHER" id="PTHR20956:SF12">
    <property type="entry name" value="FLYWCH-TYPE DOMAIN-CONTAINING PROTEIN"/>
    <property type="match status" value="1"/>
</dbReference>
<sequence>MCKARCVAFRISQPEYRAAVRASANIVWFCTSCRPDCPIAESTREEFNVSATVDSFPESENTREGRENFNVNVDTTMNPFSESSMAILESEEFNPPVYASSEESTFHSPELSAIEESSIYESVPCPEAEPSNTALTFSIVEGATNKGKRKLIDSYGYSYNVKRQRVKATDWQCTVRPLGNRCMATVIQRSHSNFEMGKKAHNHPAPIGAMLATKIKCLVKQEASKDVFKPASEVVNDILLNDLTDAPCPSLPCVDSLQRTANRFREQLRPQDPKDMEFDLEMEHVPDKFFREDVKTGG</sequence>
<proteinExistence type="predicted"/>
<reference evidence="1" key="2">
    <citation type="journal article" date="2023" name="Science">
        <title>Genomic signatures of disease resistance in endangered staghorn corals.</title>
        <authorList>
            <person name="Vollmer S.V."/>
            <person name="Selwyn J.D."/>
            <person name="Despard B.A."/>
            <person name="Roesel C.L."/>
        </authorList>
    </citation>
    <scope>NUCLEOTIDE SEQUENCE</scope>
    <source>
        <strain evidence="1">K2</strain>
    </source>
</reference>
<comment type="caution">
    <text evidence="1">The sequence shown here is derived from an EMBL/GenBank/DDBJ whole genome shotgun (WGS) entry which is preliminary data.</text>
</comment>
<dbReference type="Proteomes" id="UP001249851">
    <property type="component" value="Unassembled WGS sequence"/>
</dbReference>
<evidence type="ECO:0000313" key="2">
    <source>
        <dbReference type="Proteomes" id="UP001249851"/>
    </source>
</evidence>
<dbReference type="AlphaFoldDB" id="A0AAD9PWZ2"/>
<dbReference type="PANTHER" id="PTHR20956">
    <property type="entry name" value="HEH2P"/>
    <property type="match status" value="1"/>
</dbReference>
<reference evidence="1" key="1">
    <citation type="journal article" date="2023" name="G3 (Bethesda)">
        <title>Whole genome assembly and annotation of the endangered Caribbean coral Acropora cervicornis.</title>
        <authorList>
            <person name="Selwyn J.D."/>
            <person name="Vollmer S.V."/>
        </authorList>
    </citation>
    <scope>NUCLEOTIDE SEQUENCE</scope>
    <source>
        <strain evidence="1">K2</strain>
    </source>
</reference>
<evidence type="ECO:0008006" key="3">
    <source>
        <dbReference type="Google" id="ProtNLM"/>
    </source>
</evidence>
<evidence type="ECO:0000313" key="1">
    <source>
        <dbReference type="EMBL" id="KAK2550620.1"/>
    </source>
</evidence>
<dbReference type="EMBL" id="JARQWQ010000108">
    <property type="protein sequence ID" value="KAK2550620.1"/>
    <property type="molecule type" value="Genomic_DNA"/>
</dbReference>
<gene>
    <name evidence="1" type="ORF">P5673_028677</name>
</gene>
<protein>
    <recommendedName>
        <fullName evidence="3">FLYWCH-type domain-containing protein</fullName>
    </recommendedName>
</protein>
<organism evidence="1 2">
    <name type="scientific">Acropora cervicornis</name>
    <name type="common">Staghorn coral</name>
    <dbReference type="NCBI Taxonomy" id="6130"/>
    <lineage>
        <taxon>Eukaryota</taxon>
        <taxon>Metazoa</taxon>
        <taxon>Cnidaria</taxon>
        <taxon>Anthozoa</taxon>
        <taxon>Hexacorallia</taxon>
        <taxon>Scleractinia</taxon>
        <taxon>Astrocoeniina</taxon>
        <taxon>Acroporidae</taxon>
        <taxon>Acropora</taxon>
    </lineage>
</organism>
<accession>A0AAD9PWZ2</accession>
<keyword evidence="2" id="KW-1185">Reference proteome</keyword>